<dbReference type="AlphaFoldDB" id="A0A316D237"/>
<accession>A0A316D237</accession>
<proteinExistence type="predicted"/>
<dbReference type="Pfam" id="PF08761">
    <property type="entry name" value="dUTPase_2"/>
    <property type="match status" value="1"/>
</dbReference>
<keyword evidence="2" id="KW-1185">Reference proteome</keyword>
<comment type="caution">
    <text evidence="1">The sequence shown here is derived from an EMBL/GenBank/DDBJ whole genome shotgun (WGS) entry which is preliminary data.</text>
</comment>
<dbReference type="SUPFAM" id="SSF101386">
    <property type="entry name" value="all-alpha NTP pyrophosphatases"/>
    <property type="match status" value="1"/>
</dbReference>
<gene>
    <name evidence="1" type="ORF">C7459_1387</name>
</gene>
<dbReference type="RefSeq" id="WP_109691432.1">
    <property type="nucleotide sequence ID" value="NZ_QGGL01000038.1"/>
</dbReference>
<protein>
    <submittedName>
        <fullName evidence="1">Dimeric dUTPase (All-alpha-NTP-PPase superfamily)</fullName>
    </submittedName>
</protein>
<evidence type="ECO:0000313" key="1">
    <source>
        <dbReference type="EMBL" id="PWK03951.1"/>
    </source>
</evidence>
<dbReference type="EMBL" id="QGGL01000038">
    <property type="protein sequence ID" value="PWK03951.1"/>
    <property type="molecule type" value="Genomic_DNA"/>
</dbReference>
<evidence type="ECO:0000313" key="2">
    <source>
        <dbReference type="Proteomes" id="UP000245634"/>
    </source>
</evidence>
<name>A0A316D237_9BACL</name>
<reference evidence="1 2" key="1">
    <citation type="submission" date="2018-05" db="EMBL/GenBank/DDBJ databases">
        <title>Genomic Encyclopedia of Type Strains, Phase IV (KMG-IV): sequencing the most valuable type-strain genomes for metagenomic binning, comparative biology and taxonomic classification.</title>
        <authorList>
            <person name="Goeker M."/>
        </authorList>
    </citation>
    <scope>NUCLEOTIDE SEQUENCE [LARGE SCALE GENOMIC DNA]</scope>
    <source>
        <strain evidence="1 2">DSM 18773</strain>
    </source>
</reference>
<organism evidence="1 2">
    <name type="scientific">Tumebacillus permanentifrigoris</name>
    <dbReference type="NCBI Taxonomy" id="378543"/>
    <lineage>
        <taxon>Bacteria</taxon>
        <taxon>Bacillati</taxon>
        <taxon>Bacillota</taxon>
        <taxon>Bacilli</taxon>
        <taxon>Bacillales</taxon>
        <taxon>Alicyclobacillaceae</taxon>
        <taxon>Tumebacillus</taxon>
    </lineage>
</organism>
<dbReference type="InterPro" id="IPR014871">
    <property type="entry name" value="dUTPase/dCTP_pyrophosphatase"/>
</dbReference>
<sequence length="193" mass="21211">MNLTTMFEATRQHDAALIEKNNLTGDLLSRKVLALQVALGRVADLAGIGGWSTTAKPSTDVKLLCHICSGKGTIIGLNWEEATCEDCVAGVIGHTNPLLEAYTKALGIVISIGVSIDHEIYSYFHIDCGTIEEQILETMRRATEVYRDGEEASLSYEELFEHITYLGEVLGFTEEQIETAYLESIERQRAAIG</sequence>
<dbReference type="Proteomes" id="UP000245634">
    <property type="component" value="Unassembled WGS sequence"/>
</dbReference>
<dbReference type="OrthoDB" id="5506143at2"/>